<proteinExistence type="predicted"/>
<dbReference type="PROSITE" id="PS00041">
    <property type="entry name" value="HTH_ARAC_FAMILY_1"/>
    <property type="match status" value="1"/>
</dbReference>
<evidence type="ECO:0000256" key="1">
    <source>
        <dbReference type="ARBA" id="ARBA00023015"/>
    </source>
</evidence>
<keyword evidence="2" id="KW-0238">DNA-binding</keyword>
<dbReference type="RefSeq" id="WP_095327324.1">
    <property type="nucleotide sequence ID" value="NZ_NPCC01000042.1"/>
</dbReference>
<dbReference type="PROSITE" id="PS01124">
    <property type="entry name" value="HTH_ARAC_FAMILY_2"/>
    <property type="match status" value="1"/>
</dbReference>
<accession>A0A268NUE3</accession>
<evidence type="ECO:0000313" key="6">
    <source>
        <dbReference type="Proteomes" id="UP000216207"/>
    </source>
</evidence>
<sequence length="283" mass="31794">MGPIRKCFNQSHIVPFQLVHNKTKSCDDELPHHLHEWHEIIMVHQGTCTFFIDDCFFELASGDIVIVPGNSIHCSLLDKGKTVTTSALYFCPSLLASMIGSESDSLHSLFTTAKTTKQYRYYMEREKRAFLAGLFDEIAKETAVADLYSGETVALLIRYAIVFVSRNCGTAQEKLSPLVPAWIKESLAYIDAHLHEELDLKMLAAHACVHPSYFSKKFKASIGLTYIEFLKSKRLVKAKDLLKTTALSIQAIAEACGYHSMPHFYRTFRAATGTTPAAYRKNS</sequence>
<gene>
    <name evidence="5" type="ORF">CHH72_20270</name>
</gene>
<evidence type="ECO:0000259" key="4">
    <source>
        <dbReference type="PROSITE" id="PS01124"/>
    </source>
</evidence>
<evidence type="ECO:0000256" key="2">
    <source>
        <dbReference type="ARBA" id="ARBA00023125"/>
    </source>
</evidence>
<protein>
    <recommendedName>
        <fullName evidence="4">HTH araC/xylS-type domain-containing protein</fullName>
    </recommendedName>
</protein>
<name>A0A268NUE3_SHOCL</name>
<dbReference type="SUPFAM" id="SSF51215">
    <property type="entry name" value="Regulatory protein AraC"/>
    <property type="match status" value="1"/>
</dbReference>
<dbReference type="Pfam" id="PF12833">
    <property type="entry name" value="HTH_18"/>
    <property type="match status" value="1"/>
</dbReference>
<dbReference type="InterPro" id="IPR003313">
    <property type="entry name" value="AraC-bd"/>
</dbReference>
<dbReference type="PANTHER" id="PTHR43280:SF28">
    <property type="entry name" value="HTH-TYPE TRANSCRIPTIONAL ACTIVATOR RHAS"/>
    <property type="match status" value="1"/>
</dbReference>
<dbReference type="EMBL" id="NPCC01000042">
    <property type="protein sequence ID" value="PAE87116.1"/>
    <property type="molecule type" value="Genomic_DNA"/>
</dbReference>
<dbReference type="AlphaFoldDB" id="A0A268NUE3"/>
<keyword evidence="1" id="KW-0805">Transcription regulation</keyword>
<organism evidence="5 6">
    <name type="scientific">Shouchella clausii</name>
    <name type="common">Alkalihalobacillus clausii</name>
    <dbReference type="NCBI Taxonomy" id="79880"/>
    <lineage>
        <taxon>Bacteria</taxon>
        <taxon>Bacillati</taxon>
        <taxon>Bacillota</taxon>
        <taxon>Bacilli</taxon>
        <taxon>Bacillales</taxon>
        <taxon>Bacillaceae</taxon>
        <taxon>Shouchella</taxon>
    </lineage>
</organism>
<dbReference type="InterPro" id="IPR018062">
    <property type="entry name" value="HTH_AraC-typ_CS"/>
</dbReference>
<dbReference type="Pfam" id="PF02311">
    <property type="entry name" value="AraC_binding"/>
    <property type="match status" value="1"/>
</dbReference>
<dbReference type="InterPro" id="IPR018060">
    <property type="entry name" value="HTH_AraC"/>
</dbReference>
<dbReference type="SUPFAM" id="SSF46689">
    <property type="entry name" value="Homeodomain-like"/>
    <property type="match status" value="2"/>
</dbReference>
<feature type="domain" description="HTH araC/xylS-type" evidence="4">
    <location>
        <begin position="184"/>
        <end position="282"/>
    </location>
</feature>
<dbReference type="PANTHER" id="PTHR43280">
    <property type="entry name" value="ARAC-FAMILY TRANSCRIPTIONAL REGULATOR"/>
    <property type="match status" value="1"/>
</dbReference>
<evidence type="ECO:0000313" key="5">
    <source>
        <dbReference type="EMBL" id="PAE87116.1"/>
    </source>
</evidence>
<dbReference type="Gene3D" id="1.10.10.60">
    <property type="entry name" value="Homeodomain-like"/>
    <property type="match status" value="2"/>
</dbReference>
<dbReference type="InterPro" id="IPR009057">
    <property type="entry name" value="Homeodomain-like_sf"/>
</dbReference>
<dbReference type="InterPro" id="IPR014710">
    <property type="entry name" value="RmlC-like_jellyroll"/>
</dbReference>
<dbReference type="GO" id="GO:0003700">
    <property type="term" value="F:DNA-binding transcription factor activity"/>
    <property type="evidence" value="ECO:0007669"/>
    <property type="project" value="InterPro"/>
</dbReference>
<dbReference type="SMART" id="SM00342">
    <property type="entry name" value="HTH_ARAC"/>
    <property type="match status" value="1"/>
</dbReference>
<dbReference type="Proteomes" id="UP000216207">
    <property type="component" value="Unassembled WGS sequence"/>
</dbReference>
<dbReference type="Gene3D" id="2.60.120.10">
    <property type="entry name" value="Jelly Rolls"/>
    <property type="match status" value="1"/>
</dbReference>
<dbReference type="GO" id="GO:0043565">
    <property type="term" value="F:sequence-specific DNA binding"/>
    <property type="evidence" value="ECO:0007669"/>
    <property type="project" value="InterPro"/>
</dbReference>
<reference evidence="5 6" key="1">
    <citation type="submission" date="2017-07" db="EMBL/GenBank/DDBJ databases">
        <title>Isolation and whole genome analysis of endospore-forming bacteria from heroin.</title>
        <authorList>
            <person name="Kalinowski J."/>
            <person name="Ahrens B."/>
            <person name="Al-Dilaimi A."/>
            <person name="Winkler A."/>
            <person name="Wibberg D."/>
            <person name="Schleenbecker U."/>
            <person name="Ruckert C."/>
            <person name="Wolfel R."/>
            <person name="Grass G."/>
        </authorList>
    </citation>
    <scope>NUCLEOTIDE SEQUENCE [LARGE SCALE GENOMIC DNA]</scope>
    <source>
        <strain evidence="5 6">7539</strain>
    </source>
</reference>
<evidence type="ECO:0000256" key="3">
    <source>
        <dbReference type="ARBA" id="ARBA00023163"/>
    </source>
</evidence>
<dbReference type="InterPro" id="IPR037923">
    <property type="entry name" value="HTH-like"/>
</dbReference>
<comment type="caution">
    <text evidence="5">The sequence shown here is derived from an EMBL/GenBank/DDBJ whole genome shotgun (WGS) entry which is preliminary data.</text>
</comment>
<keyword evidence="3" id="KW-0804">Transcription</keyword>